<keyword evidence="5 7" id="KW-1133">Transmembrane helix</keyword>
<comment type="pathway">
    <text evidence="2">Cell wall biogenesis; lipoteichoic acid biosynthesis.</text>
</comment>
<dbReference type="PANTHER" id="PTHR47371">
    <property type="entry name" value="LIPOTEICHOIC ACID SYNTHASE"/>
    <property type="match status" value="1"/>
</dbReference>
<comment type="subcellular location">
    <subcellularLocation>
        <location evidence="1">Cell membrane</location>
        <topology evidence="1">Multi-pass membrane protein</topology>
    </subcellularLocation>
</comment>
<dbReference type="SUPFAM" id="SSF53649">
    <property type="entry name" value="Alkaline phosphatase-like"/>
    <property type="match status" value="1"/>
</dbReference>
<dbReference type="PANTHER" id="PTHR47371:SF3">
    <property type="entry name" value="PHOSPHOGLYCEROL TRANSFERASE I"/>
    <property type="match status" value="1"/>
</dbReference>
<feature type="transmembrane region" description="Helical" evidence="7">
    <location>
        <begin position="295"/>
        <end position="315"/>
    </location>
</feature>
<keyword evidence="3" id="KW-1003">Cell membrane</keyword>
<dbReference type="InterPro" id="IPR017850">
    <property type="entry name" value="Alkaline_phosphatase_core_sf"/>
</dbReference>
<feature type="transmembrane region" description="Helical" evidence="7">
    <location>
        <begin position="186"/>
        <end position="210"/>
    </location>
</feature>
<evidence type="ECO:0000256" key="4">
    <source>
        <dbReference type="ARBA" id="ARBA00022692"/>
    </source>
</evidence>
<name>A0A429Z739_9ENTE</name>
<evidence type="ECO:0000256" key="5">
    <source>
        <dbReference type="ARBA" id="ARBA00022989"/>
    </source>
</evidence>
<dbReference type="EMBL" id="PXZH01000002">
    <property type="protein sequence ID" value="RST89507.1"/>
    <property type="molecule type" value="Genomic_DNA"/>
</dbReference>
<dbReference type="Proteomes" id="UP000277864">
    <property type="component" value="Unassembled WGS sequence"/>
</dbReference>
<dbReference type="CDD" id="cd16015">
    <property type="entry name" value="LTA_synthase"/>
    <property type="match status" value="1"/>
</dbReference>
<evidence type="ECO:0000256" key="1">
    <source>
        <dbReference type="ARBA" id="ARBA00004651"/>
    </source>
</evidence>
<reference evidence="9 10" key="1">
    <citation type="submission" date="2018-03" db="EMBL/GenBank/DDBJ databases">
        <authorList>
            <person name="Gulvik C.A."/>
        </authorList>
    </citation>
    <scope>NUCLEOTIDE SEQUENCE [LARGE SCALE GENOMIC DNA]</scope>
    <source>
        <strain evidence="9 10">JCM 31581</strain>
    </source>
</reference>
<feature type="transmembrane region" description="Helical" evidence="7">
    <location>
        <begin position="419"/>
        <end position="442"/>
    </location>
</feature>
<dbReference type="InterPro" id="IPR000917">
    <property type="entry name" value="Sulfatase_N"/>
</dbReference>
<proteinExistence type="predicted"/>
<evidence type="ECO:0000256" key="2">
    <source>
        <dbReference type="ARBA" id="ARBA00004936"/>
    </source>
</evidence>
<dbReference type="Gene3D" id="3.40.720.10">
    <property type="entry name" value="Alkaline Phosphatase, subunit A"/>
    <property type="match status" value="1"/>
</dbReference>
<feature type="transmembrane region" description="Helical" evidence="7">
    <location>
        <begin position="254"/>
        <end position="275"/>
    </location>
</feature>
<evidence type="ECO:0000256" key="3">
    <source>
        <dbReference type="ARBA" id="ARBA00022475"/>
    </source>
</evidence>
<comment type="caution">
    <text evidence="9">The sequence shown here is derived from an EMBL/GenBank/DDBJ whole genome shotgun (WGS) entry which is preliminary data.</text>
</comment>
<feature type="domain" description="Sulfatase N-terminal" evidence="8">
    <location>
        <begin position="603"/>
        <end position="892"/>
    </location>
</feature>
<protein>
    <submittedName>
        <fullName evidence="9">Sulfatase</fullName>
    </submittedName>
</protein>
<dbReference type="AlphaFoldDB" id="A0A429Z739"/>
<feature type="transmembrane region" description="Helical" evidence="7">
    <location>
        <begin position="386"/>
        <end position="412"/>
    </location>
</feature>
<organism evidence="9 10">
    <name type="scientific">Vagococcus humatus</name>
    <dbReference type="NCBI Taxonomy" id="1889241"/>
    <lineage>
        <taxon>Bacteria</taxon>
        <taxon>Bacillati</taxon>
        <taxon>Bacillota</taxon>
        <taxon>Bacilli</taxon>
        <taxon>Lactobacillales</taxon>
        <taxon>Enterococcaceae</taxon>
        <taxon>Vagococcus</taxon>
    </lineage>
</organism>
<sequence length="978" mass="112712">MITEKILQIATVVPIHAQMPTRFFIYYGLKAVTLVGINLIPLYFGYHAQKFSQQPLKHLAKYWLIYAISALLSTSFFFVLKGQLSLRDLWVVLFPISQNYFGFSVACVLLYLALPYLERQLTNLSMSSLKLSIFLATIIFSGLPTLFGKDVWRFQDGYSVVWLVYLVGLGFFLKKREEQQPIAFRWGHLLISLFLITGVIVLMTHISLMLRGDTSTANRFSVPYSLLAVYYSVSLFLCLEKLQKIIPVQWQKTTLATYLINTQIVINWPVIIYQVQSFYKKDFPDSGMKWLLNSLLFVAIYQVAVISLTVLSLFLQKIGTYQKLENKLSIQDYGQLKQLLLEFPNWLKKKKRLFLLIGFFYGMTILQMYLVSDHYINITVSRSVNAYLYIFFARQGAIVLNVIILMAFFYLLFLISNRFWYAFTFTLVVDIVLTISNVLKISMREEPILPADLTLIAGMNEVFNMISPVVLIGGSLFLVVLAISSWLIQKKMAKLYALKLNRKKRVIRILCLCLFFSGAFWVNHKNTLPYHVFNVFKINRYFYNQKLGAQINGPLVQFINNIDTKVMDEPEGYSQQAIEEIMKKYDKEANRINQTRVAWPSNQTIIFNLSESFSDPKRIPNLKVREDPMPYIRQLEKETTSGVMLSTGYGGGTANIEWETLTGLDLSSLSPTLPTPYTQLVKKQQLTPNVTDLFDEKIAIHPYVATLYNRKNVFKKFGFDRFLYDKGPDELNYQERLGTSPYISDESAYRDTLKVIKENQSSSQFIQLSTMQNHMPYDGYYDGPSFNFEGTAVLDGRKEEMETYMQGLFYTDQAVKEFIAELDRIEKPITLVWYGDHLPSLYTGNPMSKYGLVQHQTDYFIYSNAYSRRISEKLDKQIVSPHNFPALALAQANLKVTPYYALLTKISENLPATTTNPMSSVSNSYNGLKVFVTDKDQFIQEEELTAKQQKLFNEYQLIQYDLTAGNEYAAKWASQGIS</sequence>
<feature type="transmembrane region" description="Helical" evidence="7">
    <location>
        <begin position="58"/>
        <end position="80"/>
    </location>
</feature>
<feature type="transmembrane region" description="Helical" evidence="7">
    <location>
        <begin position="24"/>
        <end position="46"/>
    </location>
</feature>
<keyword evidence="4 7" id="KW-0812">Transmembrane</keyword>
<feature type="transmembrane region" description="Helical" evidence="7">
    <location>
        <begin position="129"/>
        <end position="147"/>
    </location>
</feature>
<feature type="transmembrane region" description="Helical" evidence="7">
    <location>
        <begin position="222"/>
        <end position="242"/>
    </location>
</feature>
<evidence type="ECO:0000256" key="6">
    <source>
        <dbReference type="ARBA" id="ARBA00023136"/>
    </source>
</evidence>
<dbReference type="InterPro" id="IPR050448">
    <property type="entry name" value="OpgB/LTA_synthase_biosynth"/>
</dbReference>
<keyword evidence="6 7" id="KW-0472">Membrane</keyword>
<feature type="transmembrane region" description="Helical" evidence="7">
    <location>
        <begin position="505"/>
        <end position="522"/>
    </location>
</feature>
<dbReference type="Pfam" id="PF00884">
    <property type="entry name" value="Sulfatase"/>
    <property type="match status" value="1"/>
</dbReference>
<feature type="transmembrane region" description="Helical" evidence="7">
    <location>
        <begin position="159"/>
        <end position="174"/>
    </location>
</feature>
<keyword evidence="10" id="KW-1185">Reference proteome</keyword>
<gene>
    <name evidence="9" type="ORF">C7P63_06230</name>
</gene>
<evidence type="ECO:0000313" key="9">
    <source>
        <dbReference type="EMBL" id="RST89507.1"/>
    </source>
</evidence>
<accession>A0A429Z739</accession>
<evidence type="ECO:0000259" key="8">
    <source>
        <dbReference type="Pfam" id="PF00884"/>
    </source>
</evidence>
<evidence type="ECO:0000313" key="10">
    <source>
        <dbReference type="Proteomes" id="UP000277864"/>
    </source>
</evidence>
<dbReference type="GO" id="GO:0005886">
    <property type="term" value="C:plasma membrane"/>
    <property type="evidence" value="ECO:0007669"/>
    <property type="project" value="UniProtKB-SubCell"/>
</dbReference>
<feature type="transmembrane region" description="Helical" evidence="7">
    <location>
        <begin position="100"/>
        <end position="117"/>
    </location>
</feature>
<feature type="transmembrane region" description="Helical" evidence="7">
    <location>
        <begin position="462"/>
        <end position="484"/>
    </location>
</feature>
<dbReference type="OrthoDB" id="243547at2"/>
<feature type="transmembrane region" description="Helical" evidence="7">
    <location>
        <begin position="353"/>
        <end position="371"/>
    </location>
</feature>
<evidence type="ECO:0000256" key="7">
    <source>
        <dbReference type="SAM" id="Phobius"/>
    </source>
</evidence>